<gene>
    <name evidence="2" type="ORF">FDP25_06695</name>
</gene>
<organism evidence="2 3">
    <name type="scientific">Roseovarius bejariae</name>
    <dbReference type="NCBI Taxonomy" id="2576383"/>
    <lineage>
        <taxon>Bacteria</taxon>
        <taxon>Pseudomonadati</taxon>
        <taxon>Pseudomonadota</taxon>
        <taxon>Alphaproteobacteria</taxon>
        <taxon>Rhodobacterales</taxon>
        <taxon>Roseobacteraceae</taxon>
        <taxon>Roseovarius</taxon>
    </lineage>
</organism>
<dbReference type="Proteomes" id="UP000564704">
    <property type="component" value="Unassembled WGS sequence"/>
</dbReference>
<dbReference type="EMBL" id="SZWE01000001">
    <property type="protein sequence ID" value="MRU15115.1"/>
    <property type="molecule type" value="Genomic_DNA"/>
</dbReference>
<keyword evidence="1" id="KW-0732">Signal</keyword>
<protein>
    <submittedName>
        <fullName evidence="2">Uncharacterized protein</fullName>
    </submittedName>
</protein>
<comment type="caution">
    <text evidence="2">The sequence shown here is derived from an EMBL/GenBank/DDBJ whole genome shotgun (WGS) entry which is preliminary data.</text>
</comment>
<feature type="chain" id="PRO_5032319778" evidence="1">
    <location>
        <begin position="24"/>
        <end position="261"/>
    </location>
</feature>
<reference evidence="2 3" key="1">
    <citation type="submission" date="2019-05" db="EMBL/GenBank/DDBJ databases">
        <title>Roseovarius bejariae sp. nov., a moderately halophylic bacterium isolated from a saline soil in Rambla Salada (Murcia).</title>
        <authorList>
            <person name="Castro D.J."/>
            <person name="Gomez-Altuve A."/>
            <person name="Reina J.C."/>
            <person name="Rodriguez M."/>
            <person name="Sampedro I."/>
            <person name="Llamas I."/>
            <person name="Martinez-Checa F."/>
        </authorList>
    </citation>
    <scope>NUCLEOTIDE SEQUENCE [LARGE SCALE GENOMIC DNA]</scope>
    <source>
        <strain evidence="2 3">A21</strain>
    </source>
</reference>
<dbReference type="OrthoDB" id="7738101at2"/>
<evidence type="ECO:0000256" key="1">
    <source>
        <dbReference type="SAM" id="SignalP"/>
    </source>
</evidence>
<dbReference type="RefSeq" id="WP_154150132.1">
    <property type="nucleotide sequence ID" value="NZ_SZWE01000001.1"/>
</dbReference>
<feature type="signal peptide" evidence="1">
    <location>
        <begin position="1"/>
        <end position="23"/>
    </location>
</feature>
<sequence length="261" mass="28906">MPLKPLITLVFLAIAAVVGPGAAQTARDSREQIIDLLGRLPEIAPVRDQLVAQGFRGEKLALAEEHTRLMMNDRLVAGYIADRLIALYDGDLSAGVATEGLIAPLYDSGITHLSLPEMRFFHQMQRALLDGMSTRNCGLIVKGTMRPQRMEDTLGRAETHFTLKTLRTYYRIQRKAVRLGVTRAPKQLSPLDRARIEQTIAQALRARVASEENAKSLARTFDNLERARPVEACAAGKLFADVILDMEGQDLRDALLYLGTL</sequence>
<accession>A0A844CNS1</accession>
<evidence type="ECO:0000313" key="3">
    <source>
        <dbReference type="Proteomes" id="UP000564704"/>
    </source>
</evidence>
<proteinExistence type="predicted"/>
<name>A0A844CNS1_9RHOB</name>
<keyword evidence="3" id="KW-1185">Reference proteome</keyword>
<evidence type="ECO:0000313" key="2">
    <source>
        <dbReference type="EMBL" id="MRU15115.1"/>
    </source>
</evidence>
<dbReference type="AlphaFoldDB" id="A0A844CNS1"/>